<evidence type="ECO:0000256" key="5">
    <source>
        <dbReference type="SAM" id="MobiDB-lite"/>
    </source>
</evidence>
<sequence length="610" mass="67758">MMPNHSQKLTIDLLMSILTDLQSVTKALQAENRTVLDVRDLFDEVIKTYPQTKNRLGENASIIHDNVFEIAVQKILKGSEEELTPDESMKVTGLRNETSPMEGETKTGEERDADAGLSLAEKALSDDVLCPQRLLMNLHFIVVPTSNMCERLFSEAGYGLNTRRMRTLPSNFETQMFLRTNKTFCGLLDTRERSYHFICVYFGISLHQESMISSTRHSAVKPIANGHIRPKSTLLRNESTNTNDAILGEQAAQQQPSLIPKSFTSSLGPISLMGGTAAIYTSLLQHPSSSLTQFSFVFMMLLAIQYALQPRLSRRYISPKIDKQSVAFMEEIVKTGMAAAIFIAKPATEVQNTLKDWTLSSSLAVAGLPAMLYAIQGVLQYVSYQHLDSVTFNGLTQTKTLSAAFCCWLIMGKQQSPVQMVALGILFGSALVFQGYIRTCGKKPEQSTTTADPKTTKGQDDWLWRGIFPCLAAAFLSGLAGALSQKGLQMTGIQGRDPFLYTVEISFYSAVSLLLNMMLSSKRLSKLEWHKQSTYWNWKTLIPIIVKAAGGVVTALVHKYAGSVSKGFALMFGLVLSNMIQLTTKQESLQPYQVWGTLMIMSSTWLFFTH</sequence>
<feature type="transmembrane region" description="Helical" evidence="6">
    <location>
        <begin position="540"/>
        <end position="557"/>
    </location>
</feature>
<dbReference type="InterPro" id="IPR007271">
    <property type="entry name" value="Nuc_sug_transpt"/>
</dbReference>
<dbReference type="AlphaFoldDB" id="A0A9K3KFJ7"/>
<evidence type="ECO:0000256" key="1">
    <source>
        <dbReference type="ARBA" id="ARBA00004141"/>
    </source>
</evidence>
<keyword evidence="8" id="KW-1185">Reference proteome</keyword>
<gene>
    <name evidence="7" type="ORF">IV203_007462</name>
</gene>
<evidence type="ECO:0000313" key="7">
    <source>
        <dbReference type="EMBL" id="KAG7342369.1"/>
    </source>
</evidence>
<protein>
    <submittedName>
        <fullName evidence="7">Nucleotide-sugar transporter</fullName>
    </submittedName>
</protein>
<dbReference type="GO" id="GO:0015165">
    <property type="term" value="F:pyrimidine nucleotide-sugar transmembrane transporter activity"/>
    <property type="evidence" value="ECO:0007669"/>
    <property type="project" value="InterPro"/>
</dbReference>
<evidence type="ECO:0000313" key="8">
    <source>
        <dbReference type="Proteomes" id="UP000693970"/>
    </source>
</evidence>
<feature type="transmembrane region" description="Helical" evidence="6">
    <location>
        <begin position="462"/>
        <end position="484"/>
    </location>
</feature>
<organism evidence="7 8">
    <name type="scientific">Nitzschia inconspicua</name>
    <dbReference type="NCBI Taxonomy" id="303405"/>
    <lineage>
        <taxon>Eukaryota</taxon>
        <taxon>Sar</taxon>
        <taxon>Stramenopiles</taxon>
        <taxon>Ochrophyta</taxon>
        <taxon>Bacillariophyta</taxon>
        <taxon>Bacillariophyceae</taxon>
        <taxon>Bacillariophycidae</taxon>
        <taxon>Bacillariales</taxon>
        <taxon>Bacillariaceae</taxon>
        <taxon>Nitzschia</taxon>
    </lineage>
</organism>
<evidence type="ECO:0000256" key="2">
    <source>
        <dbReference type="ARBA" id="ARBA00022692"/>
    </source>
</evidence>
<name>A0A9K3KFJ7_9STRA</name>
<dbReference type="PANTHER" id="PTHR10231">
    <property type="entry name" value="NUCLEOTIDE-SUGAR TRANSMEMBRANE TRANSPORTER"/>
    <property type="match status" value="1"/>
</dbReference>
<keyword evidence="4 6" id="KW-0472">Membrane</keyword>
<dbReference type="Proteomes" id="UP000693970">
    <property type="component" value="Unassembled WGS sequence"/>
</dbReference>
<feature type="compositionally biased region" description="Basic and acidic residues" evidence="5">
    <location>
        <begin position="103"/>
        <end position="112"/>
    </location>
</feature>
<proteinExistence type="predicted"/>
<dbReference type="Pfam" id="PF04142">
    <property type="entry name" value="Nuc_sug_transp"/>
    <property type="match status" value="1"/>
</dbReference>
<comment type="subcellular location">
    <subcellularLocation>
        <location evidence="1">Membrane</location>
        <topology evidence="1">Multi-pass membrane protein</topology>
    </subcellularLocation>
</comment>
<keyword evidence="3 6" id="KW-1133">Transmembrane helix</keyword>
<comment type="caution">
    <text evidence="7">The sequence shown here is derived from an EMBL/GenBank/DDBJ whole genome shotgun (WGS) entry which is preliminary data.</text>
</comment>
<dbReference type="OrthoDB" id="408493at2759"/>
<reference evidence="7" key="2">
    <citation type="submission" date="2021-04" db="EMBL/GenBank/DDBJ databases">
        <authorList>
            <person name="Podell S."/>
        </authorList>
    </citation>
    <scope>NUCLEOTIDE SEQUENCE</scope>
    <source>
        <strain evidence="7">Hildebrandi</strain>
    </source>
</reference>
<evidence type="ECO:0000256" key="4">
    <source>
        <dbReference type="ARBA" id="ARBA00023136"/>
    </source>
</evidence>
<feature type="transmembrane region" description="Helical" evidence="6">
    <location>
        <begin position="592"/>
        <end position="608"/>
    </location>
</feature>
<reference evidence="7" key="1">
    <citation type="journal article" date="2021" name="Sci. Rep.">
        <title>Diploid genomic architecture of Nitzschia inconspicua, an elite biomass production diatom.</title>
        <authorList>
            <person name="Oliver A."/>
            <person name="Podell S."/>
            <person name="Pinowska A."/>
            <person name="Traller J.C."/>
            <person name="Smith S.R."/>
            <person name="McClure R."/>
            <person name="Beliaev A."/>
            <person name="Bohutskyi P."/>
            <person name="Hill E.A."/>
            <person name="Rabines A."/>
            <person name="Zheng H."/>
            <person name="Allen L.Z."/>
            <person name="Kuo A."/>
            <person name="Grigoriev I.V."/>
            <person name="Allen A.E."/>
            <person name="Hazlebeck D."/>
            <person name="Allen E.E."/>
        </authorList>
    </citation>
    <scope>NUCLEOTIDE SEQUENCE</scope>
    <source>
        <strain evidence="7">Hildebrandi</strain>
    </source>
</reference>
<keyword evidence="2 6" id="KW-0812">Transmembrane</keyword>
<accession>A0A9K3KFJ7</accession>
<evidence type="ECO:0000256" key="3">
    <source>
        <dbReference type="ARBA" id="ARBA00022989"/>
    </source>
</evidence>
<dbReference type="GO" id="GO:0000139">
    <property type="term" value="C:Golgi membrane"/>
    <property type="evidence" value="ECO:0007669"/>
    <property type="project" value="InterPro"/>
</dbReference>
<feature type="region of interest" description="Disordered" evidence="5">
    <location>
        <begin position="81"/>
        <end position="112"/>
    </location>
</feature>
<evidence type="ECO:0000256" key="6">
    <source>
        <dbReference type="SAM" id="Phobius"/>
    </source>
</evidence>
<feature type="transmembrane region" description="Helical" evidence="6">
    <location>
        <begin position="499"/>
        <end position="519"/>
    </location>
</feature>
<feature type="transmembrane region" description="Helical" evidence="6">
    <location>
        <begin position="418"/>
        <end position="437"/>
    </location>
</feature>
<dbReference type="EMBL" id="JAGRRH010000025">
    <property type="protein sequence ID" value="KAG7342369.1"/>
    <property type="molecule type" value="Genomic_DNA"/>
</dbReference>